<protein>
    <recommendedName>
        <fullName evidence="1">PIN domain-containing protein</fullName>
    </recommendedName>
</protein>
<evidence type="ECO:0000259" key="1">
    <source>
        <dbReference type="Pfam" id="PF01850"/>
    </source>
</evidence>
<dbReference type="Proteomes" id="UP000241473">
    <property type="component" value="Unassembled WGS sequence"/>
</dbReference>
<dbReference type="Pfam" id="PF01850">
    <property type="entry name" value="PIN"/>
    <property type="match status" value="1"/>
</dbReference>
<proteinExistence type="predicted"/>
<feature type="domain" description="PIN" evidence="1">
    <location>
        <begin position="10"/>
        <end position="149"/>
    </location>
</feature>
<dbReference type="EMBL" id="NEXB01000107">
    <property type="protein sequence ID" value="PSN86546.1"/>
    <property type="molecule type" value="Genomic_DNA"/>
</dbReference>
<reference evidence="2 3" key="1">
    <citation type="submission" date="2017-04" db="EMBL/GenBank/DDBJ databases">
        <title>Novel microbial lineages endemic to geothermal iron-oxide mats fill important gaps in the evolutionary history of Archaea.</title>
        <authorList>
            <person name="Jay Z.J."/>
            <person name="Beam J.P."/>
            <person name="Dlakic M."/>
            <person name="Rusch D.B."/>
            <person name="Kozubal M.A."/>
            <person name="Inskeep W.P."/>
        </authorList>
    </citation>
    <scope>NUCLEOTIDE SEQUENCE [LARGE SCALE GENOMIC DNA]</scope>
    <source>
        <strain evidence="2">OSP_C</strain>
    </source>
</reference>
<dbReference type="CDD" id="cd09874">
    <property type="entry name" value="PIN_MT3492-like"/>
    <property type="match status" value="1"/>
</dbReference>
<gene>
    <name evidence="2" type="ORF">B9Q00_10305</name>
</gene>
<dbReference type="AlphaFoldDB" id="A0A2R6AJK1"/>
<dbReference type="InterPro" id="IPR002716">
    <property type="entry name" value="PIN_dom"/>
</dbReference>
<evidence type="ECO:0000313" key="3">
    <source>
        <dbReference type="Proteomes" id="UP000241473"/>
    </source>
</evidence>
<evidence type="ECO:0000313" key="2">
    <source>
        <dbReference type="EMBL" id="PSN86546.1"/>
    </source>
</evidence>
<name>A0A2R6AJK1_9ARCH</name>
<accession>A0A2R6AJK1</accession>
<dbReference type="InterPro" id="IPR029060">
    <property type="entry name" value="PIN-like_dom_sf"/>
</dbReference>
<sequence length="176" mass="19723">MSNTVTRRLYVDTSVIVARYKPRDELYNSAESLFNQEGIHFFVSPLTLVELYAVLSRIRDQIHTPVSPFPSMNTLVALIIQECKLRVITGTNPGVKALGGIRLRVSPEYFLSMRLAQQLQLRALDLIHLAYASLARAGYGVSGFVTGDKEILNKSSLIRKTLKLEALHPDQVTHTQ</sequence>
<dbReference type="Gene3D" id="3.40.50.1010">
    <property type="entry name" value="5'-nuclease"/>
    <property type="match status" value="1"/>
</dbReference>
<organism evidence="2 3">
    <name type="scientific">Candidatus Marsarchaeota G1 archaeon OSP_C</name>
    <dbReference type="NCBI Taxonomy" id="1978154"/>
    <lineage>
        <taxon>Archaea</taxon>
        <taxon>Candidatus Marsarchaeota</taxon>
        <taxon>Candidatus Marsarchaeota group 1</taxon>
    </lineage>
</organism>
<dbReference type="SUPFAM" id="SSF88723">
    <property type="entry name" value="PIN domain-like"/>
    <property type="match status" value="1"/>
</dbReference>
<comment type="caution">
    <text evidence="2">The sequence shown here is derived from an EMBL/GenBank/DDBJ whole genome shotgun (WGS) entry which is preliminary data.</text>
</comment>